<evidence type="ECO:0000313" key="3">
    <source>
        <dbReference type="Proteomes" id="UP001172159"/>
    </source>
</evidence>
<comment type="caution">
    <text evidence="2">The sequence shown here is derived from an EMBL/GenBank/DDBJ whole genome shotgun (WGS) entry which is preliminary data.</text>
</comment>
<proteinExistence type="predicted"/>
<feature type="domain" description="Heterokaryon incompatibility" evidence="1">
    <location>
        <begin position="57"/>
        <end position="153"/>
    </location>
</feature>
<dbReference type="Pfam" id="PF06985">
    <property type="entry name" value="HET"/>
    <property type="match status" value="1"/>
</dbReference>
<dbReference type="InterPro" id="IPR010730">
    <property type="entry name" value="HET"/>
</dbReference>
<gene>
    <name evidence="2" type="ORF">B0T21DRAFT_272921</name>
</gene>
<reference evidence="2" key="1">
    <citation type="submission" date="2023-06" db="EMBL/GenBank/DDBJ databases">
        <title>Genome-scale phylogeny and comparative genomics of the fungal order Sordariales.</title>
        <authorList>
            <consortium name="Lawrence Berkeley National Laboratory"/>
            <person name="Hensen N."/>
            <person name="Bonometti L."/>
            <person name="Westerberg I."/>
            <person name="Brannstrom I.O."/>
            <person name="Guillou S."/>
            <person name="Cros-Aarteil S."/>
            <person name="Calhoun S."/>
            <person name="Haridas S."/>
            <person name="Kuo A."/>
            <person name="Mondo S."/>
            <person name="Pangilinan J."/>
            <person name="Riley R."/>
            <person name="Labutti K."/>
            <person name="Andreopoulos B."/>
            <person name="Lipzen A."/>
            <person name="Chen C."/>
            <person name="Yanf M."/>
            <person name="Daum C."/>
            <person name="Ng V."/>
            <person name="Clum A."/>
            <person name="Steindorff A."/>
            <person name="Ohm R."/>
            <person name="Martin F."/>
            <person name="Silar P."/>
            <person name="Natvig D."/>
            <person name="Lalanne C."/>
            <person name="Gautier V."/>
            <person name="Ament-Velasquez S.L."/>
            <person name="Kruys A."/>
            <person name="Hutchinson M.I."/>
            <person name="Powell A.J."/>
            <person name="Barry K."/>
            <person name="Miller A.N."/>
            <person name="Grigoriev I.V."/>
            <person name="Debuchy R."/>
            <person name="Gladieux P."/>
            <person name="Thoren M.H."/>
            <person name="Johannesson H."/>
        </authorList>
    </citation>
    <scope>NUCLEOTIDE SEQUENCE</scope>
    <source>
        <strain evidence="2">CBS 540.89</strain>
    </source>
</reference>
<accession>A0AA40AAJ6</accession>
<organism evidence="2 3">
    <name type="scientific">Apiosordaria backusii</name>
    <dbReference type="NCBI Taxonomy" id="314023"/>
    <lineage>
        <taxon>Eukaryota</taxon>
        <taxon>Fungi</taxon>
        <taxon>Dikarya</taxon>
        <taxon>Ascomycota</taxon>
        <taxon>Pezizomycotina</taxon>
        <taxon>Sordariomycetes</taxon>
        <taxon>Sordariomycetidae</taxon>
        <taxon>Sordariales</taxon>
        <taxon>Lasiosphaeriaceae</taxon>
        <taxon>Apiosordaria</taxon>
    </lineage>
</organism>
<sequence>IQRWLAECDSTHQRCKTGLSGELVGRETTLPTRLLFVGLSPDSKRKLTVTEGLRGTYTTLSHRWGSKALVQTTRANLSNHQQGVGLEKLPKTFEDAIKLTQMIGVPYIWIDSLCIIQDDPQDWANEARQMGAIYERSYLTIAASSGVDSKSGLY</sequence>
<dbReference type="PANTHER" id="PTHR33112:SF16">
    <property type="entry name" value="HETEROKARYON INCOMPATIBILITY DOMAIN-CONTAINING PROTEIN"/>
    <property type="match status" value="1"/>
</dbReference>
<feature type="non-terminal residue" evidence="2">
    <location>
        <position position="1"/>
    </location>
</feature>
<dbReference type="AlphaFoldDB" id="A0AA40AAJ6"/>
<dbReference type="EMBL" id="JAUKTV010000016">
    <property type="protein sequence ID" value="KAK0712289.1"/>
    <property type="molecule type" value="Genomic_DNA"/>
</dbReference>
<dbReference type="Proteomes" id="UP001172159">
    <property type="component" value="Unassembled WGS sequence"/>
</dbReference>
<evidence type="ECO:0000313" key="2">
    <source>
        <dbReference type="EMBL" id="KAK0712289.1"/>
    </source>
</evidence>
<protein>
    <submittedName>
        <fullName evidence="2">Heterokaryon incompatibility protein-domain-containing protein</fullName>
    </submittedName>
</protein>
<feature type="non-terminal residue" evidence="2">
    <location>
        <position position="154"/>
    </location>
</feature>
<name>A0AA40AAJ6_9PEZI</name>
<keyword evidence="3" id="KW-1185">Reference proteome</keyword>
<evidence type="ECO:0000259" key="1">
    <source>
        <dbReference type="Pfam" id="PF06985"/>
    </source>
</evidence>
<dbReference type="PANTHER" id="PTHR33112">
    <property type="entry name" value="DOMAIN PROTEIN, PUTATIVE-RELATED"/>
    <property type="match status" value="1"/>
</dbReference>